<reference evidence="1 3" key="1">
    <citation type="journal article" date="2015" name="Genome Biol. Evol.">
        <title>Comparative Genomics of a Bacterivorous Green Alga Reveals Evolutionary Causalities and Consequences of Phago-Mixotrophic Mode of Nutrition.</title>
        <authorList>
            <person name="Burns J.A."/>
            <person name="Paasch A."/>
            <person name="Narechania A."/>
            <person name="Kim E."/>
        </authorList>
    </citation>
    <scope>NUCLEOTIDE SEQUENCE [LARGE SCALE GENOMIC DNA]</scope>
    <source>
        <strain evidence="1">PLY_AMNH</strain>
    </source>
</reference>
<comment type="caution">
    <text evidence="1">The sequence shown here is derived from an EMBL/GenBank/DDBJ whole genome shotgun (WGS) entry which is preliminary data.</text>
</comment>
<gene>
    <name evidence="1" type="ORF">CYMTET_50384</name>
    <name evidence="2" type="ORF">CYMTET_50387</name>
</gene>
<dbReference type="EMBL" id="LGRX02033844">
    <property type="protein sequence ID" value="KAK3239701.1"/>
    <property type="molecule type" value="Genomic_DNA"/>
</dbReference>
<organism evidence="1 3">
    <name type="scientific">Cymbomonas tetramitiformis</name>
    <dbReference type="NCBI Taxonomy" id="36881"/>
    <lineage>
        <taxon>Eukaryota</taxon>
        <taxon>Viridiplantae</taxon>
        <taxon>Chlorophyta</taxon>
        <taxon>Pyramimonadophyceae</taxon>
        <taxon>Pyramimonadales</taxon>
        <taxon>Pyramimonadaceae</taxon>
        <taxon>Cymbomonas</taxon>
    </lineage>
</organism>
<protein>
    <submittedName>
        <fullName evidence="1">Uncharacterized protein</fullName>
    </submittedName>
</protein>
<keyword evidence="3" id="KW-1185">Reference proteome</keyword>
<proteinExistence type="predicted"/>
<dbReference type="Proteomes" id="UP001190700">
    <property type="component" value="Unassembled WGS sequence"/>
</dbReference>
<dbReference type="EMBL" id="LGRX02033844">
    <property type="protein sequence ID" value="KAK3239704.1"/>
    <property type="molecule type" value="Genomic_DNA"/>
</dbReference>
<evidence type="ECO:0000313" key="3">
    <source>
        <dbReference type="Proteomes" id="UP001190700"/>
    </source>
</evidence>
<sequence length="74" mass="8776">MRMETLKKLRRLAKPNDWQQRIAKLHDDFGMVQQYDSDGQYDAEQDALRNEKKGQWEPVQVIEHLGLEVDLKHG</sequence>
<name>A0AAE0BNA7_9CHLO</name>
<dbReference type="AlphaFoldDB" id="A0AAE0BNA7"/>
<reference evidence="1" key="2">
    <citation type="submission" date="2023-06" db="EMBL/GenBank/DDBJ databases">
        <title>Long-read-based genome assembly of the green algal bacterivore Cymbomonas tetramitiformis.</title>
        <authorList>
            <person name="Gyaltshen Y."/>
            <person name="Rozenberg A."/>
            <person name="Paasch A."/>
            <person name="Burns J.A."/>
            <person name="Warring S."/>
            <person name="Larson R."/>
            <person name="Maurer-Alcala X."/>
            <person name="Dacks J."/>
            <person name="Kim E."/>
        </authorList>
    </citation>
    <scope>NUCLEOTIDE SEQUENCE</scope>
    <source>
        <strain evidence="1">PLY_AMNH</strain>
    </source>
</reference>
<accession>A0AAE0BNA7</accession>
<evidence type="ECO:0000313" key="1">
    <source>
        <dbReference type="EMBL" id="KAK3239701.1"/>
    </source>
</evidence>
<evidence type="ECO:0000313" key="2">
    <source>
        <dbReference type="EMBL" id="KAK3239704.1"/>
    </source>
</evidence>